<dbReference type="InterPro" id="IPR036179">
    <property type="entry name" value="Ig-like_dom_sf"/>
</dbReference>
<comment type="caution">
    <text evidence="2">The sequence shown here is derived from an EMBL/GenBank/DDBJ whole genome shotgun (WGS) entry which is preliminary data.</text>
</comment>
<name>A0A8S3QH74_MYTED</name>
<dbReference type="PROSITE" id="PS50835">
    <property type="entry name" value="IG_LIKE"/>
    <property type="match status" value="1"/>
</dbReference>
<keyword evidence="3" id="KW-1185">Reference proteome</keyword>
<accession>A0A8S3QH74</accession>
<dbReference type="EMBL" id="CAJPWZ010000527">
    <property type="protein sequence ID" value="CAG2195682.1"/>
    <property type="molecule type" value="Genomic_DNA"/>
</dbReference>
<protein>
    <submittedName>
        <fullName evidence="2">DSCAM</fullName>
    </submittedName>
</protein>
<reference evidence="2" key="1">
    <citation type="submission" date="2021-03" db="EMBL/GenBank/DDBJ databases">
        <authorList>
            <person name="Bekaert M."/>
        </authorList>
    </citation>
    <scope>NUCLEOTIDE SEQUENCE</scope>
</reference>
<dbReference type="Proteomes" id="UP000683360">
    <property type="component" value="Unassembled WGS sequence"/>
</dbReference>
<evidence type="ECO:0000259" key="1">
    <source>
        <dbReference type="PROSITE" id="PS50835"/>
    </source>
</evidence>
<feature type="domain" description="Ig-like" evidence="1">
    <location>
        <begin position="77"/>
        <end position="154"/>
    </location>
</feature>
<dbReference type="Gene3D" id="2.60.40.10">
    <property type="entry name" value="Immunoglobulins"/>
    <property type="match status" value="1"/>
</dbReference>
<dbReference type="SUPFAM" id="SSF48726">
    <property type="entry name" value="Immunoglobulin"/>
    <property type="match status" value="1"/>
</dbReference>
<evidence type="ECO:0000313" key="2">
    <source>
        <dbReference type="EMBL" id="CAG2195682.1"/>
    </source>
</evidence>
<proteinExistence type="predicted"/>
<gene>
    <name evidence="2" type="ORF">MEDL_10601</name>
</gene>
<dbReference type="AlphaFoldDB" id="A0A8S3QH74"/>
<dbReference type="InterPro" id="IPR013783">
    <property type="entry name" value="Ig-like_fold"/>
</dbReference>
<evidence type="ECO:0000313" key="3">
    <source>
        <dbReference type="Proteomes" id="UP000683360"/>
    </source>
</evidence>
<sequence length="172" mass="19898">MFSKQRFPFSTTNAGSVLKYYLQTNHKIEIKPQHVNLTEGLSGMICCEWTSNPPGFMTMWLKNDRTLQRENDNQKYPPKVTVKYKLGTNYIDFTCSAAGEPTRYIFSQWVHKSEFHQLIFANGTRLGTLRVNRTKNPLKQFEDSGYYICRVSNGITDTEGNCIQEGTAFCYY</sequence>
<organism evidence="2 3">
    <name type="scientific">Mytilus edulis</name>
    <name type="common">Blue mussel</name>
    <dbReference type="NCBI Taxonomy" id="6550"/>
    <lineage>
        <taxon>Eukaryota</taxon>
        <taxon>Metazoa</taxon>
        <taxon>Spiralia</taxon>
        <taxon>Lophotrochozoa</taxon>
        <taxon>Mollusca</taxon>
        <taxon>Bivalvia</taxon>
        <taxon>Autobranchia</taxon>
        <taxon>Pteriomorphia</taxon>
        <taxon>Mytilida</taxon>
        <taxon>Mytiloidea</taxon>
        <taxon>Mytilidae</taxon>
        <taxon>Mytilinae</taxon>
        <taxon>Mytilus</taxon>
    </lineage>
</organism>
<dbReference type="InterPro" id="IPR007110">
    <property type="entry name" value="Ig-like_dom"/>
</dbReference>